<dbReference type="VEuPathDB" id="ToxoDB:TGDOM2_311030"/>
<keyword evidence="1" id="KW-0687">Ribonucleoprotein</keyword>
<organism evidence="4 5">
    <name type="scientific">Toxoplasma gondii GAB2-2007-GAL-DOM2</name>
    <dbReference type="NCBI Taxonomy" id="1130820"/>
    <lineage>
        <taxon>Eukaryota</taxon>
        <taxon>Sar</taxon>
        <taxon>Alveolata</taxon>
        <taxon>Apicomplexa</taxon>
        <taxon>Conoidasida</taxon>
        <taxon>Coccidia</taxon>
        <taxon>Eucoccidiorida</taxon>
        <taxon>Eimeriorina</taxon>
        <taxon>Sarcocystidae</taxon>
        <taxon>Toxoplasma</taxon>
    </lineage>
</organism>
<feature type="compositionally biased region" description="Low complexity" evidence="2">
    <location>
        <begin position="1028"/>
        <end position="1041"/>
    </location>
</feature>
<feature type="region of interest" description="Disordered" evidence="2">
    <location>
        <begin position="1888"/>
        <end position="1908"/>
    </location>
</feature>
<comment type="similarity">
    <text evidence="1">Belongs to the HEATR1/UTP10 family.</text>
</comment>
<dbReference type="GO" id="GO:0034455">
    <property type="term" value="C:t-UTP complex"/>
    <property type="evidence" value="ECO:0007669"/>
    <property type="project" value="TreeGrafter"/>
</dbReference>
<dbReference type="OrthoDB" id="432468at2759"/>
<feature type="region of interest" description="Disordered" evidence="2">
    <location>
        <begin position="3141"/>
        <end position="3168"/>
    </location>
</feature>
<sequence length="3738" mass="402817">MVSELQRQLALHRQTRGVGSSSTASCSSARRQHAAPSLLFDPRKAASIDIETLRDVALTSLQSLSRREPLVEVLEPFFALSASRQGKNSPQSRDFMTEDQSRVLDRRVSICCDLLGPFFLLQDAQYLLEYLLRQYAIHQHNQDALLALALPYHNSPVFVRLVRLMTLPPNSPWIFLERMRASGAPLQRRDLVKVVLSSPFLLQFLVDTVARVSAPLSAARLKEASLSPLPSHLQDGRAGNDEILLMPTSRLPAQNTPLLSFFTLLVSESIVAAPSLAAVRTLTPCLLPFLLSTLHPTSAVRTPELHAAGLAILAQIAMRAPLDPAILVAAMQQLSQTLVLSAADDGLPQLSASKENEIFSLLVLIADKQSLALQGTLPCAVTRRLTKWTRLAAATEELLSDRQLDCAPFLRAFFKSLLSFFLSSSPGSAASFSPLQQRLLASAEALCGACVAAPASRSRLGPDSPCSPSLAQMEASPSLIVIGLTLFDSFRRAGQHALQVASERGGGKKREEGDSATASDLPSLSSCVEEEHPLFFAALSRLLLQIDAANPLSLPKALTFFSRATEQERHTEKPGADSAKSSCEDLVLLLSRVFDGLPSVGCPLYSAERFGQESEEERLARGRDGGPGVKGLSLFSALMASEVELRREGIRAALACFQRSKHLAQREKSEEKETRGTFLVELLLDRLQDEEPSLVVEAARGTVTVCRVLSPFVCLHRATSVLLMDLSSLLPSPLAASGRLSAPAFFSGGVSAKGAETSRASQCLVASVLLVPRLRVVVPALLQAAAQMLEQAAEDSSQAEEETDDGEKFAGEALTYHLLPLALALAWGTSRPDEKDEEVKSEDEEENSSALRKNKRKAFEELHAASLAVLNAVHKRREREGKGENVEQLEVSTTQGRLASSTAFHALVRQVLLPLSSPLVTSTTSLRRMQPSLVVDAFLDRGTRLKTERREANASATSATCLYTTAALLEISGATVVDALSPSSDVPVWLFHLLHLCEFLQGLLATSAAEKTDSDFHSEKQGAKKTRPSAAPSAVSSLSDPHSPALSFPREARSAVKAVAAGVASFLLSRVPKGGAGATAEKTKKQRSHRASGSREEARGQGTHAEDGDGVSALPAALCSFFGSAEEENVGAVEEPIEGSEKSERRLRRRLLLLALSDLALFAPVVQSFLSAFQGHSLIFLALLSQFLSSVSFSQSRWSGVVPEGSDEAPAQPWKRREDEETSGAEAACSVFPASSCVSSRLWSLTEACELLASSPLRQQIEVNLVDLSRALLAQAGRGTEKRIQKSESKASAKKREECADMRDSEEQEKGAERRSDATCVGLLVVPLWLSVHGRAEVREVREAVHLLLNELLSLLKKSQKAREKTSQKAKAETGASGVSPSLLKLWWRRLAHLGLLRRMQENEEGAGGRPENLKMHFFLQAVLQDAESSCREFLSLFLSGLSSASSALRPSLPSSQASHLRAEGPPSAVASVEHLVFRSAVTTASDGVSAFLCFALSCLLPAGKTQQAFGGLLRRGPPNRLLPALLPALEKEIEAFVAAFGSSECPLEREKSRSPSFQSAQSSPPASPSSFAFASPAPASPRDAVWAPSTVSPKPASLSPVIQLGWHLLGTLNASSLSSAAVLGPAAVQAQPLQGSLPTSRLSPEESKRLVSNFLLPFLRALSSPAPAASLRSFYLRPGEAPFSGESSGSSSRSLPLDFEVAQAAEAVIDGVFSSGLLPDLPDDLCVSLVLAVLRLASTTPQLAARLRLQDEALEIPAEGRVSAVTSRAPQKAGPRSEAMVSVATLVRLIQAIGAEDGEGGAPPVESACMRIGARDALLADFVESQLQARSSLEGSTAPHHGQRGAKAVERKQAASDTRKEVERLASCALEKVEAILNWFLASTKRSEDGTNSACNASAKEEGMEEAATRRTLESLLSMCAAACSAVGAGEAELARRKNSPKANRHRSASRLEVAGDRFDAGLPAHEEALRGLASVSSLLAQTYSAGRDESTTASDSKRDGRDATRGFTSSLVSPGLLAALLRSCASASERVTLAVKGRDKTSAELRVSSLHRALLDLLHKLGGVLARASLTSSRLVVAPLVLSAIRGYLPSLFSALDCLLCFLRGGEKPHGAETLEVQTPKPQASARLAEEDRRGREVKKEVVGLVQMLVEPLCAAAFQCLREQEKEGNGETGEDTVVPHSERVQRQAAVGELVVALGAALGREALVAGCLVILVRWEAASLKRQEDKKECDEAASASDEAEEADEAEDEETPQPAVATEGEGDSDDEVLLDRKARKERRKSERLGWGSRRALLERLKEILEAASGPEKPASFGSQLLAHAHLATGAVALQCEAREQLLPKNASPGKGPQTAASKEPEQDKGGNGLAVTADGGLLSRNLPSCVAERVTYVRQGLCDPKRRETFASVRFSFSDGSGSAAEGNPAEIYCRAASTAVLLVYEQLKKEGLPNLERVGALSSTAFVLAGEGEEETQATQELVEALLSVKILAERRWLSGAASLSRSAKKRREVENASEETELEQRVFAEEAILKQRAELLLESIIRALSPLVGCMRLALGCLGVRHSFFVSLESGEELRRRFVEAKAGRGEDPQGDLTLASRRSSLTESDEEIETSGDSQPSIHLLLPSFPSPPLFSSASSTSLPETARLLLAGEAAHAAAEAVAEADSFARAPHMQTSSCDFVFFSLLFRGLASHLDSCLGAPTERVLALDGGKKKRRDDSRKGTEDRLWTTLFASSAWSEASLTAPYALLLALIAKRLLDPSARSSDSSLPVTAAGVAAWQLVTRLSRLAGGYVPEAFRDGALPSILLTLKKASARIPSLALEASSGAAQANLRSLVALATAAARSLLALTLTSQGRAGEKHGANMGQKTSRSLHAAALFLADFNTLFFRLASLLRKLLPSLLDDAAPQDGREACARLMWIQDVLNRLLLVRDSRIAELATCLLAALLGLLQRVGTDFFLPHASTLIHATLLNPLLVSALSQDASEALPSPRLSLKALAAPEKTKSATDSGKLALDCMRRLAAPRAFCDASLQFYMVDASVDLPRVRRLASEVLEQSARQNSAFGFSSSLFGKREKVAPQRLGQKGRRAFDAETPDDAVWRERPAVDTMLSALAAELATSMRLQATITLLLPSLHGLLGKQKKAVTSGEKKRKEKASKAGSERSEGLETEDEDCVFSKRGLQDFQASQAIKLLGAVIGAQPQSRADAKRPVLTKLMVHLVQLCLSRAEDSSACAARLFDKEKKEEKSGKKEADGRMLHAERLAEQIFGGQVHDVHRQLLWGPESGDSRDLLSNDFADDEEEQNARDEVQKETKKRLRDEGMVLKFEDGEREEFSQKASLHTIEQSVRLLPPAAFAPAYLHRVEAALYCAFRSWSQKLSMQQLQAFLQSLLRSLRGPKRALLQPSAEEDEASDISKETEETHSAQGTDDEIEREASKKRKEKTGEKRTEKTLTTPASGFSTREICGTRLLVLFYTAAVRDFGSVGGVEALLEDLLADFQSALAACRDQALALVDASKDSGEKRGKTGSCSRGRVLESSATWFWFELGMPILLSLIASLRSWKKDLSGALPPSLFERLLTCVLDASDVLAVLPRLHLPGYSSRDEERFGSYSDMSGESEARRKRAQAQRLSKLWFCALRSLVTSLFEHAFGDKTRVEELNLSLLEKVRSCGKANMHFAAARIYLHLWKRLGVAMVDTLNDSLQTLVELLESPDDEVEMATREWVKAMENLTGESLDEKLKA</sequence>
<feature type="compositionally biased region" description="Basic and acidic residues" evidence="2">
    <location>
        <begin position="3147"/>
        <end position="3165"/>
    </location>
</feature>
<feature type="region of interest" description="Disordered" evidence="2">
    <location>
        <begin position="1831"/>
        <end position="1859"/>
    </location>
</feature>
<dbReference type="Proteomes" id="UP000028837">
    <property type="component" value="Unassembled WGS sequence"/>
</dbReference>
<keyword evidence="1" id="KW-0690">Ribosome biogenesis</keyword>
<keyword evidence="1" id="KW-0698">rRNA processing</keyword>
<dbReference type="GO" id="GO:0030515">
    <property type="term" value="F:snoRNA binding"/>
    <property type="evidence" value="ECO:0007669"/>
    <property type="project" value="TreeGrafter"/>
</dbReference>
<feature type="region of interest" description="Disordered" evidence="2">
    <location>
        <begin position="3399"/>
        <end position="3451"/>
    </location>
</feature>
<keyword evidence="1" id="KW-0539">Nucleus</keyword>
<comment type="subcellular location">
    <subcellularLocation>
        <location evidence="1">Nucleus</location>
        <location evidence="1">Nucleolus</location>
    </subcellularLocation>
</comment>
<feature type="region of interest" description="Disordered" evidence="2">
    <location>
        <begin position="2115"/>
        <end position="2134"/>
    </location>
</feature>
<dbReference type="GO" id="GO:0000462">
    <property type="term" value="P:maturation of SSU-rRNA from tricistronic rRNA transcript (SSU-rRNA, 5.8S rRNA, LSU-rRNA)"/>
    <property type="evidence" value="ECO:0007669"/>
    <property type="project" value="TreeGrafter"/>
</dbReference>
<feature type="compositionally biased region" description="Low complexity" evidence="2">
    <location>
        <begin position="20"/>
        <end position="29"/>
    </location>
</feature>
<dbReference type="GO" id="GO:0032040">
    <property type="term" value="C:small-subunit processome"/>
    <property type="evidence" value="ECO:0007669"/>
    <property type="project" value="TreeGrafter"/>
</dbReference>
<dbReference type="Pfam" id="PF12397">
    <property type="entry name" value="U3snoRNP10"/>
    <property type="match status" value="1"/>
</dbReference>
<dbReference type="PANTHER" id="PTHR13457:SF1">
    <property type="entry name" value="HEAT REPEAT-CONTAINING PROTEIN 1"/>
    <property type="match status" value="1"/>
</dbReference>
<evidence type="ECO:0000256" key="1">
    <source>
        <dbReference type="RuleBase" id="RU367065"/>
    </source>
</evidence>
<evidence type="ECO:0000313" key="4">
    <source>
        <dbReference type="EMBL" id="KFG44440.1"/>
    </source>
</evidence>
<feature type="region of interest" description="Disordered" evidence="2">
    <location>
        <begin position="10"/>
        <end position="29"/>
    </location>
</feature>
<reference evidence="4 5" key="1">
    <citation type="submission" date="2014-02" db="EMBL/GenBank/DDBJ databases">
        <authorList>
            <person name="Sibley D."/>
            <person name="Venepally P."/>
            <person name="Karamycheva S."/>
            <person name="Hadjithomas M."/>
            <person name="Khan A."/>
            <person name="Brunk B."/>
            <person name="Roos D."/>
            <person name="Caler E."/>
            <person name="Lorenzi H."/>
        </authorList>
    </citation>
    <scope>NUCLEOTIDE SEQUENCE [LARGE SCALE GENOMIC DNA]</scope>
    <source>
        <strain evidence="4 5">GAB2-2007-GAL-DOM2</strain>
    </source>
</reference>
<gene>
    <name evidence="4" type="ORF">TGDOM2_311030</name>
</gene>
<protein>
    <recommendedName>
        <fullName evidence="1">HEAT repeat-containing protein 1</fullName>
    </recommendedName>
</protein>
<feature type="region of interest" description="Disordered" evidence="2">
    <location>
        <begin position="2228"/>
        <end position="2277"/>
    </location>
</feature>
<dbReference type="GO" id="GO:0045943">
    <property type="term" value="P:positive regulation of transcription by RNA polymerase I"/>
    <property type="evidence" value="ECO:0007669"/>
    <property type="project" value="TreeGrafter"/>
</dbReference>
<feature type="region of interest" description="Disordered" evidence="2">
    <location>
        <begin position="2342"/>
        <end position="2371"/>
    </location>
</feature>
<dbReference type="GO" id="GO:0030686">
    <property type="term" value="C:90S preribosome"/>
    <property type="evidence" value="ECO:0007669"/>
    <property type="project" value="TreeGrafter"/>
</dbReference>
<feature type="compositionally biased region" description="Basic and acidic residues" evidence="2">
    <location>
        <begin position="1848"/>
        <end position="1859"/>
    </location>
</feature>
<dbReference type="InterPro" id="IPR022125">
    <property type="entry name" value="U3snoRNP10_N"/>
</dbReference>
<feature type="region of interest" description="Disordered" evidence="2">
    <location>
        <begin position="1074"/>
        <end position="1109"/>
    </location>
</feature>
<feature type="region of interest" description="Disordered" evidence="2">
    <location>
        <begin position="832"/>
        <end position="853"/>
    </location>
</feature>
<feature type="region of interest" description="Disordered" evidence="2">
    <location>
        <begin position="1283"/>
        <end position="1313"/>
    </location>
</feature>
<evidence type="ECO:0000313" key="5">
    <source>
        <dbReference type="Proteomes" id="UP000028837"/>
    </source>
</evidence>
<feature type="compositionally biased region" description="Acidic residues" evidence="2">
    <location>
        <begin position="2241"/>
        <end position="2254"/>
    </location>
</feature>
<feature type="compositionally biased region" description="Basic and acidic residues" evidence="2">
    <location>
        <begin position="3411"/>
        <end position="3420"/>
    </location>
</feature>
<feature type="compositionally biased region" description="Basic and acidic residues" evidence="2">
    <location>
        <begin position="1093"/>
        <end position="1107"/>
    </location>
</feature>
<feature type="compositionally biased region" description="Basic and acidic residues" evidence="2">
    <location>
        <begin position="3301"/>
        <end position="3312"/>
    </location>
</feature>
<feature type="region of interest" description="Disordered" evidence="2">
    <location>
        <begin position="1199"/>
        <end position="1220"/>
    </location>
</feature>
<evidence type="ECO:0000259" key="3">
    <source>
        <dbReference type="Pfam" id="PF12397"/>
    </source>
</evidence>
<name>A0A086KJ72_TOXGO</name>
<proteinExistence type="inferred from homology"/>
<dbReference type="PANTHER" id="PTHR13457">
    <property type="entry name" value="BAP28"/>
    <property type="match status" value="1"/>
</dbReference>
<evidence type="ECO:0000256" key="2">
    <source>
        <dbReference type="SAM" id="MobiDB-lite"/>
    </source>
</evidence>
<dbReference type="InterPro" id="IPR040191">
    <property type="entry name" value="UTP10"/>
</dbReference>
<feature type="region of interest" description="Disordered" evidence="2">
    <location>
        <begin position="1014"/>
        <end position="1047"/>
    </location>
</feature>
<comment type="caution">
    <text evidence="4">The sequence shown here is derived from an EMBL/GenBank/DDBJ whole genome shotgun (WGS) entry which is preliminary data.</text>
</comment>
<dbReference type="EMBL" id="AHZU02000433">
    <property type="protein sequence ID" value="KFG44440.1"/>
    <property type="molecule type" value="Genomic_DNA"/>
</dbReference>
<feature type="region of interest" description="Disordered" evidence="2">
    <location>
        <begin position="501"/>
        <end position="522"/>
    </location>
</feature>
<comment type="function">
    <text evidence="1">Involved in nucleolar processing of pre-18S ribosomal RNA.</text>
</comment>
<feature type="compositionally biased region" description="Low complexity" evidence="2">
    <location>
        <begin position="1555"/>
        <end position="1576"/>
    </location>
</feature>
<feature type="region of interest" description="Disordered" evidence="2">
    <location>
        <begin position="3289"/>
        <end position="3312"/>
    </location>
</feature>
<accession>A0A086KJ72</accession>
<feature type="domain" description="U3 small nucleolar RNA-associated protein 10 N-terminal" evidence="3">
    <location>
        <begin position="285"/>
        <end position="417"/>
    </location>
</feature>
<feature type="region of interest" description="Disordered" evidence="2">
    <location>
        <begin position="1550"/>
        <end position="1576"/>
    </location>
</feature>
<feature type="region of interest" description="Disordered" evidence="2">
    <location>
        <begin position="2582"/>
        <end position="2621"/>
    </location>
</feature>